<evidence type="ECO:0000313" key="2">
    <source>
        <dbReference type="Proteomes" id="UP000694892"/>
    </source>
</evidence>
<dbReference type="EMBL" id="CM004472">
    <property type="protein sequence ID" value="OCT83931.1"/>
    <property type="molecule type" value="Genomic_DNA"/>
</dbReference>
<protein>
    <submittedName>
        <fullName evidence="1">Uncharacterized protein</fullName>
    </submittedName>
</protein>
<organism evidence="1 2">
    <name type="scientific">Xenopus laevis</name>
    <name type="common">African clawed frog</name>
    <dbReference type="NCBI Taxonomy" id="8355"/>
    <lineage>
        <taxon>Eukaryota</taxon>
        <taxon>Metazoa</taxon>
        <taxon>Chordata</taxon>
        <taxon>Craniata</taxon>
        <taxon>Vertebrata</taxon>
        <taxon>Euteleostomi</taxon>
        <taxon>Amphibia</taxon>
        <taxon>Batrachia</taxon>
        <taxon>Anura</taxon>
        <taxon>Pipoidea</taxon>
        <taxon>Pipidae</taxon>
        <taxon>Xenopodinae</taxon>
        <taxon>Xenopus</taxon>
        <taxon>Xenopus</taxon>
    </lineage>
</organism>
<reference evidence="2" key="1">
    <citation type="journal article" date="2016" name="Nature">
        <title>Genome evolution in the allotetraploid frog Xenopus laevis.</title>
        <authorList>
            <person name="Session A.M."/>
            <person name="Uno Y."/>
            <person name="Kwon T."/>
            <person name="Chapman J.A."/>
            <person name="Toyoda A."/>
            <person name="Takahashi S."/>
            <person name="Fukui A."/>
            <person name="Hikosaka A."/>
            <person name="Suzuki A."/>
            <person name="Kondo M."/>
            <person name="van Heeringen S.J."/>
            <person name="Quigley I."/>
            <person name="Heinz S."/>
            <person name="Ogino H."/>
            <person name="Ochi H."/>
            <person name="Hellsten U."/>
            <person name="Lyons J.B."/>
            <person name="Simakov O."/>
            <person name="Putnam N."/>
            <person name="Stites J."/>
            <person name="Kuroki Y."/>
            <person name="Tanaka T."/>
            <person name="Michiue T."/>
            <person name="Watanabe M."/>
            <person name="Bogdanovic O."/>
            <person name="Lister R."/>
            <person name="Georgiou G."/>
            <person name="Paranjpe S.S."/>
            <person name="van Kruijsbergen I."/>
            <person name="Shu S."/>
            <person name="Carlson J."/>
            <person name="Kinoshita T."/>
            <person name="Ohta Y."/>
            <person name="Mawaribuchi S."/>
            <person name="Jenkins J."/>
            <person name="Grimwood J."/>
            <person name="Schmutz J."/>
            <person name="Mitros T."/>
            <person name="Mozaffari S.V."/>
            <person name="Suzuki Y."/>
            <person name="Haramoto Y."/>
            <person name="Yamamoto T.S."/>
            <person name="Takagi C."/>
            <person name="Heald R."/>
            <person name="Miller K."/>
            <person name="Haudenschild C."/>
            <person name="Kitzman J."/>
            <person name="Nakayama T."/>
            <person name="Izutsu Y."/>
            <person name="Robert J."/>
            <person name="Fortriede J."/>
            <person name="Burns K."/>
            <person name="Lotay V."/>
            <person name="Karimi K."/>
            <person name="Yasuoka Y."/>
            <person name="Dichmann D.S."/>
            <person name="Flajnik M.F."/>
            <person name="Houston D.W."/>
            <person name="Shendure J."/>
            <person name="DuPasquier L."/>
            <person name="Vize P.D."/>
            <person name="Zorn A.M."/>
            <person name="Ito M."/>
            <person name="Marcotte E.M."/>
            <person name="Wallingford J.B."/>
            <person name="Ito Y."/>
            <person name="Asashima M."/>
            <person name="Ueno N."/>
            <person name="Matsuda Y."/>
            <person name="Veenstra G.J."/>
            <person name="Fujiyama A."/>
            <person name="Harland R.M."/>
            <person name="Taira M."/>
            <person name="Rokhsar D.S."/>
        </authorList>
    </citation>
    <scope>NUCLEOTIDE SEQUENCE [LARGE SCALE GENOMIC DNA]</scope>
    <source>
        <strain evidence="2">J</strain>
    </source>
</reference>
<proteinExistence type="predicted"/>
<evidence type="ECO:0000313" key="1">
    <source>
        <dbReference type="EMBL" id="OCT83931.1"/>
    </source>
</evidence>
<accession>A0A974D425</accession>
<dbReference type="AlphaFoldDB" id="A0A974D425"/>
<dbReference type="Proteomes" id="UP000694892">
    <property type="component" value="Chromosome 4L"/>
</dbReference>
<gene>
    <name evidence="1" type="ORF">XELAEV_18022070mg</name>
</gene>
<name>A0A974D425_XENLA</name>
<sequence>MYYNTQVSVSHVTEMTTELTVYKDIIYKIFIDFVAYKCVTDGRAGNTIAYFLDVATWIGGLSPGMMRGEHIFKQKQRKHDKCCTRGLFK</sequence>